<name>A0ABV0SBB0_9TELE</name>
<accession>A0ABV0SBB0</accession>
<keyword evidence="1" id="KW-0547">Nucleotide-binding</keyword>
<dbReference type="EMBL" id="JAHRIN010076178">
    <property type="protein sequence ID" value="MEQ2217840.1"/>
    <property type="molecule type" value="Genomic_DNA"/>
</dbReference>
<dbReference type="SUPFAM" id="SSF52540">
    <property type="entry name" value="P-loop containing nucleoside triphosphate hydrolases"/>
    <property type="match status" value="1"/>
</dbReference>
<evidence type="ECO:0000256" key="4">
    <source>
        <dbReference type="ARBA" id="ARBA00022840"/>
    </source>
</evidence>
<dbReference type="Proteomes" id="UP001434883">
    <property type="component" value="Unassembled WGS sequence"/>
</dbReference>
<evidence type="ECO:0000313" key="8">
    <source>
        <dbReference type="Proteomes" id="UP001434883"/>
    </source>
</evidence>
<reference evidence="7 8" key="1">
    <citation type="submission" date="2021-06" db="EMBL/GenBank/DDBJ databases">
        <authorList>
            <person name="Palmer J.M."/>
        </authorList>
    </citation>
    <scope>NUCLEOTIDE SEQUENCE [LARGE SCALE GENOMIC DNA]</scope>
    <source>
        <strain evidence="7 8">XC_2019</strain>
        <tissue evidence="7">Muscle</tissue>
    </source>
</reference>
<feature type="domain" description="Helicase C-terminal" evidence="6">
    <location>
        <begin position="123"/>
        <end position="246"/>
    </location>
</feature>
<keyword evidence="3" id="KW-0347">Helicase</keyword>
<gene>
    <name evidence="7" type="primary">DDX59</name>
    <name evidence="7" type="ORF">XENOCAPTIV_024143</name>
</gene>
<dbReference type="InterPro" id="IPR014001">
    <property type="entry name" value="Helicase_ATP-bd"/>
</dbReference>
<evidence type="ECO:0000313" key="7">
    <source>
        <dbReference type="EMBL" id="MEQ2217840.1"/>
    </source>
</evidence>
<dbReference type="InterPro" id="IPR001650">
    <property type="entry name" value="Helicase_C-like"/>
</dbReference>
<evidence type="ECO:0000256" key="1">
    <source>
        <dbReference type="ARBA" id="ARBA00022741"/>
    </source>
</evidence>
<evidence type="ECO:0000256" key="3">
    <source>
        <dbReference type="ARBA" id="ARBA00022806"/>
    </source>
</evidence>
<dbReference type="InterPro" id="IPR050079">
    <property type="entry name" value="DEAD_box_RNA_helicase"/>
</dbReference>
<protein>
    <submittedName>
        <fullName evidence="7">DEAD (Asp-Glu-Ala-Asp) box polypeptide 59</fullName>
    </submittedName>
</protein>
<keyword evidence="8" id="KW-1185">Reference proteome</keyword>
<dbReference type="CDD" id="cd18787">
    <property type="entry name" value="SF2_C_DEAD"/>
    <property type="match status" value="1"/>
</dbReference>
<dbReference type="Pfam" id="PF00271">
    <property type="entry name" value="Helicase_C"/>
    <property type="match status" value="1"/>
</dbReference>
<dbReference type="PANTHER" id="PTHR47959">
    <property type="entry name" value="ATP-DEPENDENT RNA HELICASE RHLE-RELATED"/>
    <property type="match status" value="1"/>
</dbReference>
<evidence type="ECO:0000259" key="6">
    <source>
        <dbReference type="PROSITE" id="PS51194"/>
    </source>
</evidence>
<dbReference type="Gene3D" id="3.40.50.300">
    <property type="entry name" value="P-loop containing nucleotide triphosphate hydrolases"/>
    <property type="match status" value="3"/>
</dbReference>
<proteinExistence type="predicted"/>
<comment type="caution">
    <text evidence="7">The sequence shown here is derived from an EMBL/GenBank/DDBJ whole genome shotgun (WGS) entry which is preliminary data.</text>
</comment>
<feature type="non-terminal residue" evidence="7">
    <location>
        <position position="1"/>
    </location>
</feature>
<keyword evidence="2" id="KW-0378">Hydrolase</keyword>
<dbReference type="SMART" id="SM00490">
    <property type="entry name" value="HELICc"/>
    <property type="match status" value="1"/>
</dbReference>
<feature type="domain" description="Helicase ATP-binding" evidence="5">
    <location>
        <begin position="1"/>
        <end position="112"/>
    </location>
</feature>
<evidence type="ECO:0000259" key="5">
    <source>
        <dbReference type="PROSITE" id="PS51192"/>
    </source>
</evidence>
<organism evidence="7 8">
    <name type="scientific">Xenoophorus captivus</name>
    <dbReference type="NCBI Taxonomy" id="1517983"/>
    <lineage>
        <taxon>Eukaryota</taxon>
        <taxon>Metazoa</taxon>
        <taxon>Chordata</taxon>
        <taxon>Craniata</taxon>
        <taxon>Vertebrata</taxon>
        <taxon>Euteleostomi</taxon>
        <taxon>Actinopterygii</taxon>
        <taxon>Neopterygii</taxon>
        <taxon>Teleostei</taxon>
        <taxon>Neoteleostei</taxon>
        <taxon>Acanthomorphata</taxon>
        <taxon>Ovalentaria</taxon>
        <taxon>Atherinomorphae</taxon>
        <taxon>Cyprinodontiformes</taxon>
        <taxon>Goodeidae</taxon>
        <taxon>Xenoophorus</taxon>
    </lineage>
</organism>
<dbReference type="PROSITE" id="PS51194">
    <property type="entry name" value="HELICASE_CTER"/>
    <property type="match status" value="1"/>
</dbReference>
<dbReference type="PANTHER" id="PTHR47959:SF1">
    <property type="entry name" value="ATP-DEPENDENT RNA HELICASE DBPA"/>
    <property type="match status" value="1"/>
</dbReference>
<keyword evidence="4" id="KW-0067">ATP-binding</keyword>
<sequence>EAGHGVCSPLALILTPTRELAIQIERQAKELVVKIPNMRTALLVGGMPLPPQLHRLKSSIKVDTMLKMGFQHQVLEVLEHVTEEHQTLLASATIPAGTEELAARLVHDPVRIAIGEKNQPCANIRQILLWVEEPSKKKKLFEILNDNKLFQPPVVVFVDCKLGADLLCEAVAKVTGLTTIAIHSDKTQRERNRILKGLLDGDFEVVVSTGVLGRGLDLVNVRLVVNFDMPNTMDEYVHQVSMLHSR</sequence>
<dbReference type="PROSITE" id="PS51192">
    <property type="entry name" value="HELICASE_ATP_BIND_1"/>
    <property type="match status" value="1"/>
</dbReference>
<evidence type="ECO:0000256" key="2">
    <source>
        <dbReference type="ARBA" id="ARBA00022801"/>
    </source>
</evidence>
<dbReference type="InterPro" id="IPR027417">
    <property type="entry name" value="P-loop_NTPase"/>
</dbReference>